<dbReference type="OMA" id="IDREWES"/>
<evidence type="ECO:0000256" key="1">
    <source>
        <dbReference type="ARBA" id="ARBA00006019"/>
    </source>
</evidence>
<sequence length="120" mass="13781">MVRGLSGFFHYIDCYLIARRSLLGLNDVGLQCFRDSVYKEMRVKVRDVVIALIDQECEGEQIDLALIKSVLDFFVEIGMVHMDCYVDDFETEMLAATASYHSRKATSKIMEDSCSDYMLK</sequence>
<reference evidence="4" key="1">
    <citation type="journal article" date="2013" name="Science">
        <title>The Amborella genome and the evolution of flowering plants.</title>
        <authorList>
            <consortium name="Amborella Genome Project"/>
        </authorList>
    </citation>
    <scope>NUCLEOTIDE SEQUENCE [LARGE SCALE GENOMIC DNA]</scope>
</reference>
<dbReference type="EMBL" id="KI395676">
    <property type="protein sequence ID" value="ERM97915.1"/>
    <property type="molecule type" value="Genomic_DNA"/>
</dbReference>
<feature type="non-terminal residue" evidence="3">
    <location>
        <position position="120"/>
    </location>
</feature>
<dbReference type="SUPFAM" id="SSF74788">
    <property type="entry name" value="Cullin repeat-like"/>
    <property type="match status" value="1"/>
</dbReference>
<comment type="similarity">
    <text evidence="1">Belongs to the cullin family.</text>
</comment>
<evidence type="ECO:0000259" key="2">
    <source>
        <dbReference type="Pfam" id="PF00888"/>
    </source>
</evidence>
<name>W1NST6_AMBTC</name>
<feature type="domain" description="Cullin N-terminal" evidence="2">
    <location>
        <begin position="5"/>
        <end position="119"/>
    </location>
</feature>
<dbReference type="Gramene" id="ERM97915">
    <property type="protein sequence ID" value="ERM97915"/>
    <property type="gene ID" value="AMTR_s00248p00017710"/>
</dbReference>
<organism evidence="3 4">
    <name type="scientific">Amborella trichopoda</name>
    <dbReference type="NCBI Taxonomy" id="13333"/>
    <lineage>
        <taxon>Eukaryota</taxon>
        <taxon>Viridiplantae</taxon>
        <taxon>Streptophyta</taxon>
        <taxon>Embryophyta</taxon>
        <taxon>Tracheophyta</taxon>
        <taxon>Spermatophyta</taxon>
        <taxon>Magnoliopsida</taxon>
        <taxon>Amborellales</taxon>
        <taxon>Amborellaceae</taxon>
        <taxon>Amborella</taxon>
    </lineage>
</organism>
<dbReference type="Gene3D" id="1.20.1310.10">
    <property type="entry name" value="Cullin Repeats"/>
    <property type="match status" value="1"/>
</dbReference>
<dbReference type="InterPro" id="IPR045093">
    <property type="entry name" value="Cullin"/>
</dbReference>
<dbReference type="AlphaFoldDB" id="W1NST6"/>
<dbReference type="STRING" id="13333.W1NST6"/>
<dbReference type="Proteomes" id="UP000017836">
    <property type="component" value="Unassembled WGS sequence"/>
</dbReference>
<dbReference type="GO" id="GO:0006511">
    <property type="term" value="P:ubiquitin-dependent protein catabolic process"/>
    <property type="evidence" value="ECO:0007669"/>
    <property type="project" value="InterPro"/>
</dbReference>
<dbReference type="GO" id="GO:0031625">
    <property type="term" value="F:ubiquitin protein ligase binding"/>
    <property type="evidence" value="ECO:0007669"/>
    <property type="project" value="InterPro"/>
</dbReference>
<dbReference type="PANTHER" id="PTHR11932">
    <property type="entry name" value="CULLIN"/>
    <property type="match status" value="1"/>
</dbReference>
<evidence type="ECO:0000313" key="3">
    <source>
        <dbReference type="EMBL" id="ERM97915.1"/>
    </source>
</evidence>
<gene>
    <name evidence="3" type="ORF">AMTR_s00248p00017710</name>
</gene>
<accession>W1NST6</accession>
<dbReference type="InterPro" id="IPR016159">
    <property type="entry name" value="Cullin_repeat-like_dom_sf"/>
</dbReference>
<dbReference type="HOGENOM" id="CLU_137163_0_0_1"/>
<dbReference type="InterPro" id="IPR001373">
    <property type="entry name" value="Cullin_N"/>
</dbReference>
<protein>
    <recommendedName>
        <fullName evidence="2">Cullin N-terminal domain-containing protein</fullName>
    </recommendedName>
</protein>
<keyword evidence="4" id="KW-1185">Reference proteome</keyword>
<dbReference type="Pfam" id="PF00888">
    <property type="entry name" value="Cullin"/>
    <property type="match status" value="1"/>
</dbReference>
<proteinExistence type="inferred from homology"/>
<dbReference type="eggNOG" id="KOG2166">
    <property type="taxonomic scope" value="Eukaryota"/>
</dbReference>
<evidence type="ECO:0000313" key="4">
    <source>
        <dbReference type="Proteomes" id="UP000017836"/>
    </source>
</evidence>